<keyword evidence="3" id="KW-1185">Reference proteome</keyword>
<accession>A0AAD6U5V8</accession>
<feature type="compositionally biased region" description="Low complexity" evidence="1">
    <location>
        <begin position="7"/>
        <end position="19"/>
    </location>
</feature>
<name>A0AAD6U5V8_9AGAR</name>
<dbReference type="AlphaFoldDB" id="A0AAD6U5V8"/>
<dbReference type="EMBL" id="JARJCN010000019">
    <property type="protein sequence ID" value="KAJ7092052.1"/>
    <property type="molecule type" value="Genomic_DNA"/>
</dbReference>
<feature type="compositionally biased region" description="Basic residues" evidence="1">
    <location>
        <begin position="355"/>
        <end position="364"/>
    </location>
</feature>
<feature type="region of interest" description="Disordered" evidence="1">
    <location>
        <begin position="229"/>
        <end position="262"/>
    </location>
</feature>
<evidence type="ECO:0000256" key="1">
    <source>
        <dbReference type="SAM" id="MobiDB-lite"/>
    </source>
</evidence>
<feature type="region of interest" description="Disordered" evidence="1">
    <location>
        <begin position="50"/>
        <end position="84"/>
    </location>
</feature>
<organism evidence="2 3">
    <name type="scientific">Mycena belliarum</name>
    <dbReference type="NCBI Taxonomy" id="1033014"/>
    <lineage>
        <taxon>Eukaryota</taxon>
        <taxon>Fungi</taxon>
        <taxon>Dikarya</taxon>
        <taxon>Basidiomycota</taxon>
        <taxon>Agaricomycotina</taxon>
        <taxon>Agaricomycetes</taxon>
        <taxon>Agaricomycetidae</taxon>
        <taxon>Agaricales</taxon>
        <taxon>Marasmiineae</taxon>
        <taxon>Mycenaceae</taxon>
        <taxon>Mycena</taxon>
    </lineage>
</organism>
<feature type="region of interest" description="Disordered" evidence="1">
    <location>
        <begin position="319"/>
        <end position="364"/>
    </location>
</feature>
<gene>
    <name evidence="2" type="ORF">B0H15DRAFT_948238</name>
</gene>
<protein>
    <submittedName>
        <fullName evidence="2">Uncharacterized protein</fullName>
    </submittedName>
</protein>
<dbReference type="Proteomes" id="UP001222325">
    <property type="component" value="Unassembled WGS sequence"/>
</dbReference>
<evidence type="ECO:0000313" key="2">
    <source>
        <dbReference type="EMBL" id="KAJ7092052.1"/>
    </source>
</evidence>
<feature type="region of interest" description="Disordered" evidence="1">
    <location>
        <begin position="1"/>
        <end position="36"/>
    </location>
</feature>
<comment type="caution">
    <text evidence="2">The sequence shown here is derived from an EMBL/GenBank/DDBJ whole genome shotgun (WGS) entry which is preliminary data.</text>
</comment>
<feature type="compositionally biased region" description="Basic and acidic residues" evidence="1">
    <location>
        <begin position="50"/>
        <end position="80"/>
    </location>
</feature>
<feature type="region of interest" description="Disordered" evidence="1">
    <location>
        <begin position="195"/>
        <end position="214"/>
    </location>
</feature>
<sequence>MERERSVAVGGASSARSISRPPPPPPALFLPATPPPVQIKKIIEVRRKQREANKALEDERQRERWETEPGREREPEKKDVQGASVDIEAVPPFAPAKPEDLLAPVLDDIRHDAMSEKPQPLPVHTQVHEDVMVEMPKRKMSPLIVNAPAMLNGVSKPTISSSLLKLPSSFVKMPLSPWSPLPSVSEGAALSLAPLHKHKQRRVEGRSSTATEASPGLSANISFWAPVTVSSAHPSPHGPRHPPSSTTRLPSQEEGKILCEPPPPMLTPVAAPVRTAPFVFGSIRPLSPRCPPPLPARHRHSLARTRPICSALREVQTLPARARPARGSGSGEQSMAGDLVGSCRVLEPPRERGNWRGHHNRKQH</sequence>
<reference evidence="2" key="1">
    <citation type="submission" date="2023-03" db="EMBL/GenBank/DDBJ databases">
        <title>Massive genome expansion in bonnet fungi (Mycena s.s.) driven by repeated elements and novel gene families across ecological guilds.</title>
        <authorList>
            <consortium name="Lawrence Berkeley National Laboratory"/>
            <person name="Harder C.B."/>
            <person name="Miyauchi S."/>
            <person name="Viragh M."/>
            <person name="Kuo A."/>
            <person name="Thoen E."/>
            <person name="Andreopoulos B."/>
            <person name="Lu D."/>
            <person name="Skrede I."/>
            <person name="Drula E."/>
            <person name="Henrissat B."/>
            <person name="Morin E."/>
            <person name="Kohler A."/>
            <person name="Barry K."/>
            <person name="LaButti K."/>
            <person name="Morin E."/>
            <person name="Salamov A."/>
            <person name="Lipzen A."/>
            <person name="Mereny Z."/>
            <person name="Hegedus B."/>
            <person name="Baldrian P."/>
            <person name="Stursova M."/>
            <person name="Weitz H."/>
            <person name="Taylor A."/>
            <person name="Grigoriev I.V."/>
            <person name="Nagy L.G."/>
            <person name="Martin F."/>
            <person name="Kauserud H."/>
        </authorList>
    </citation>
    <scope>NUCLEOTIDE SEQUENCE</scope>
    <source>
        <strain evidence="2">CBHHK173m</strain>
    </source>
</reference>
<evidence type="ECO:0000313" key="3">
    <source>
        <dbReference type="Proteomes" id="UP001222325"/>
    </source>
</evidence>
<feature type="compositionally biased region" description="Pro residues" evidence="1">
    <location>
        <begin position="20"/>
        <end position="36"/>
    </location>
</feature>
<proteinExistence type="predicted"/>